<comment type="similarity">
    <text evidence="2">Belongs to the guanylate kinase family.</text>
</comment>
<accession>A0ABV6KSI8</accession>
<dbReference type="PROSITE" id="PS00856">
    <property type="entry name" value="GUANYLATE_KINASE_1"/>
    <property type="match status" value="1"/>
</dbReference>
<dbReference type="Gene3D" id="3.40.50.300">
    <property type="entry name" value="P-loop containing nucleotide triphosphate hydrolases"/>
    <property type="match status" value="1"/>
</dbReference>
<dbReference type="PANTHER" id="PTHR23117:SF13">
    <property type="entry name" value="GUANYLATE KINASE"/>
    <property type="match status" value="1"/>
</dbReference>
<comment type="catalytic activity">
    <reaction evidence="5">
        <text>GMP + ATP = GDP + ADP</text>
        <dbReference type="Rhea" id="RHEA:20780"/>
        <dbReference type="ChEBI" id="CHEBI:30616"/>
        <dbReference type="ChEBI" id="CHEBI:58115"/>
        <dbReference type="ChEBI" id="CHEBI:58189"/>
        <dbReference type="ChEBI" id="CHEBI:456216"/>
        <dbReference type="EC" id="2.7.4.8"/>
    </reaction>
</comment>
<keyword evidence="8" id="KW-1185">Reference proteome</keyword>
<reference evidence="7 8" key="1">
    <citation type="submission" date="2024-09" db="EMBL/GenBank/DDBJ databases">
        <authorList>
            <person name="Sun Q."/>
            <person name="Mori K."/>
        </authorList>
    </citation>
    <scope>NUCLEOTIDE SEQUENCE [LARGE SCALE GENOMIC DNA]</scope>
    <source>
        <strain evidence="7 8">CGMCC 1.9126</strain>
    </source>
</reference>
<sequence>MCYQIKDKQKLFIYTGPDGSGRKTIAKMVATAFDMETVLSYTTRSPRHYEQNGEDYHFIDEATFKKMEDNGEFLESVEIDGFHYGIREEDIVKAFESHNLVYLTLNPEGTEKLKEMYGDRVMRFFIYADRETVISRQKERQDNEEVINRHMSHYDENMAYKNSCEHAFENYDSPQTSFRISEVIEAFLDRDIVVTDY</sequence>
<name>A0ABV6KSI8_9BACI</name>
<dbReference type="InterPro" id="IPR008145">
    <property type="entry name" value="GK/Ca_channel_bsu"/>
</dbReference>
<keyword evidence="4 7" id="KW-0418">Kinase</keyword>
<evidence type="ECO:0000256" key="1">
    <source>
        <dbReference type="ARBA" id="ARBA00003531"/>
    </source>
</evidence>
<dbReference type="InterPro" id="IPR027417">
    <property type="entry name" value="P-loop_NTPase"/>
</dbReference>
<evidence type="ECO:0000256" key="2">
    <source>
        <dbReference type="ARBA" id="ARBA00005790"/>
    </source>
</evidence>
<dbReference type="SMART" id="SM00072">
    <property type="entry name" value="GuKc"/>
    <property type="match status" value="1"/>
</dbReference>
<evidence type="ECO:0000259" key="6">
    <source>
        <dbReference type="PROSITE" id="PS50052"/>
    </source>
</evidence>
<evidence type="ECO:0000256" key="5">
    <source>
        <dbReference type="ARBA" id="ARBA00048594"/>
    </source>
</evidence>
<dbReference type="PANTHER" id="PTHR23117">
    <property type="entry name" value="GUANYLATE KINASE-RELATED"/>
    <property type="match status" value="1"/>
</dbReference>
<evidence type="ECO:0000256" key="4">
    <source>
        <dbReference type="ARBA" id="ARBA00022777"/>
    </source>
</evidence>
<dbReference type="GO" id="GO:0016301">
    <property type="term" value="F:kinase activity"/>
    <property type="evidence" value="ECO:0007669"/>
    <property type="project" value="UniProtKB-KW"/>
</dbReference>
<dbReference type="InterPro" id="IPR020590">
    <property type="entry name" value="Guanylate_kinase_CS"/>
</dbReference>
<keyword evidence="3" id="KW-0808">Transferase</keyword>
<dbReference type="EMBL" id="JBHLUU010000099">
    <property type="protein sequence ID" value="MFC0476304.1"/>
    <property type="molecule type" value="Genomic_DNA"/>
</dbReference>
<dbReference type="PROSITE" id="PS50052">
    <property type="entry name" value="GUANYLATE_KINASE_2"/>
    <property type="match status" value="1"/>
</dbReference>
<dbReference type="Proteomes" id="UP001589738">
    <property type="component" value="Unassembled WGS sequence"/>
</dbReference>
<evidence type="ECO:0000256" key="3">
    <source>
        <dbReference type="ARBA" id="ARBA00022679"/>
    </source>
</evidence>
<gene>
    <name evidence="7" type="ORF">ACFFHF_13795</name>
</gene>
<dbReference type="Pfam" id="PF00625">
    <property type="entry name" value="Guanylate_kin"/>
    <property type="match status" value="1"/>
</dbReference>
<proteinExistence type="inferred from homology"/>
<dbReference type="RefSeq" id="WP_377058432.1">
    <property type="nucleotide sequence ID" value="NZ_JBHLUU010000099.1"/>
</dbReference>
<dbReference type="InterPro" id="IPR008144">
    <property type="entry name" value="Guanylate_kin-like_dom"/>
</dbReference>
<dbReference type="SUPFAM" id="SSF52540">
    <property type="entry name" value="P-loop containing nucleoside triphosphate hydrolases"/>
    <property type="match status" value="1"/>
</dbReference>
<comment type="function">
    <text evidence="1">Essential for recycling GMP and indirectly, cGMP.</text>
</comment>
<protein>
    <submittedName>
        <fullName evidence="7">Guanylate kinase</fullName>
    </submittedName>
</protein>
<evidence type="ECO:0000313" key="7">
    <source>
        <dbReference type="EMBL" id="MFC0476304.1"/>
    </source>
</evidence>
<organism evidence="7 8">
    <name type="scientific">Robertmurraya beringensis</name>
    <dbReference type="NCBI Taxonomy" id="641660"/>
    <lineage>
        <taxon>Bacteria</taxon>
        <taxon>Bacillati</taxon>
        <taxon>Bacillota</taxon>
        <taxon>Bacilli</taxon>
        <taxon>Bacillales</taxon>
        <taxon>Bacillaceae</taxon>
        <taxon>Robertmurraya</taxon>
    </lineage>
</organism>
<comment type="caution">
    <text evidence="7">The sequence shown here is derived from an EMBL/GenBank/DDBJ whole genome shotgun (WGS) entry which is preliminary data.</text>
</comment>
<evidence type="ECO:0000313" key="8">
    <source>
        <dbReference type="Proteomes" id="UP001589738"/>
    </source>
</evidence>
<feature type="domain" description="Guanylate kinase-like" evidence="6">
    <location>
        <begin position="9"/>
        <end position="185"/>
    </location>
</feature>